<dbReference type="PANTHER" id="PTHR10758:SF1">
    <property type="entry name" value="COP9 SIGNALOSOME COMPLEX SUBUNIT 3"/>
    <property type="match status" value="1"/>
</dbReference>
<evidence type="ECO:0000256" key="1">
    <source>
        <dbReference type="ARBA" id="ARBA00022490"/>
    </source>
</evidence>
<evidence type="ECO:0000313" key="4">
    <source>
        <dbReference type="Proteomes" id="UP000226431"/>
    </source>
</evidence>
<dbReference type="PANTHER" id="PTHR10758">
    <property type="entry name" value="26S PROTEASOME NON-ATPASE REGULATORY SUBUNIT 3/COP9 SIGNALOSOME COMPLEX SUBUNIT 3"/>
    <property type="match status" value="1"/>
</dbReference>
<dbReference type="EMBL" id="NJES01000005">
    <property type="protein sequence ID" value="PHH80949.1"/>
    <property type="molecule type" value="Genomic_DNA"/>
</dbReference>
<sequence>MAISALGFRGVGVREQPVLEHLQILNFHSNCLQSGGPKMDEARFIFGNFPSLGEDDFSLKKYDVAMRQYASSASKLSKEARAAVIADPTSFFQVTSLAIGVDLSLTAQQMLESGANSIGFLVFLDVLYSENAELPAHVLDMTVAFLRGFDPRQVTYAGTLFSSLLERVGSGRIFPPLMAVEILVGAMLRLDPTASIFTTTHLTLAKLVHATDIVRPALPILDADILFYPPLSTSRDPKQLLCDPDLPPASSISINAGIVDQVKSTTVQEYNLARGHIYISRREWHKAFAALEQVISHPFKNKCISKMMTEAHKKWLLVGLLHQGKAPAYPQHLSATAMGSFTTTSEPYNSLSTLFSTKRVASLKNKVEQNKMTWEEDGNASLVAEVMTAYSKWQIVNLRHIYKRVSLSEIQRMTLDAETGEPLADVQTTEDLVRSVIESGLLQGEIETGKDGQESYLAFDDSLDSMTEDEFARQVAHCLRHLETLNGHLAIASERLNGNRDYVRHLVREQKRAEVEKEADAAVGFETQIEDEDLMTGVMAHS</sequence>
<proteinExistence type="predicted"/>
<evidence type="ECO:0000313" key="3">
    <source>
        <dbReference type="EMBL" id="PHH80949.1"/>
    </source>
</evidence>
<dbReference type="OrthoDB" id="29061at2759"/>
<feature type="domain" description="COP9 signalosome complex subunit 3 N-terminal helical repeats" evidence="2">
    <location>
        <begin position="267"/>
        <end position="334"/>
    </location>
</feature>
<keyword evidence="4" id="KW-1185">Reference proteome</keyword>
<comment type="caution">
    <text evidence="3">The sequence shown here is derived from an EMBL/GenBank/DDBJ whole genome shotgun (WGS) entry which is preliminary data.</text>
</comment>
<evidence type="ECO:0000259" key="2">
    <source>
        <dbReference type="Pfam" id="PF22788"/>
    </source>
</evidence>
<name>A0A2C5XZ51_9HYPO</name>
<gene>
    <name evidence="3" type="ORF">CDD80_5159</name>
</gene>
<dbReference type="Pfam" id="PF22788">
    <property type="entry name" value="COP9_hel_rpt"/>
    <property type="match status" value="2"/>
</dbReference>
<dbReference type="AlphaFoldDB" id="A0A2C5XZ51"/>
<dbReference type="InterPro" id="IPR055089">
    <property type="entry name" value="COP9_N"/>
</dbReference>
<dbReference type="STRING" id="2004952.A0A2C5XZ51"/>
<organism evidence="3 4">
    <name type="scientific">Ophiocordyceps camponoti-rufipedis</name>
    <dbReference type="NCBI Taxonomy" id="2004952"/>
    <lineage>
        <taxon>Eukaryota</taxon>
        <taxon>Fungi</taxon>
        <taxon>Dikarya</taxon>
        <taxon>Ascomycota</taxon>
        <taxon>Pezizomycotina</taxon>
        <taxon>Sordariomycetes</taxon>
        <taxon>Hypocreomycetidae</taxon>
        <taxon>Hypocreales</taxon>
        <taxon>Ophiocordycipitaceae</taxon>
        <taxon>Ophiocordyceps</taxon>
    </lineage>
</organism>
<keyword evidence="1" id="KW-0963">Cytoplasm</keyword>
<dbReference type="GO" id="GO:0006511">
    <property type="term" value="P:ubiquitin-dependent protein catabolic process"/>
    <property type="evidence" value="ECO:0007669"/>
    <property type="project" value="TreeGrafter"/>
</dbReference>
<dbReference type="InterPro" id="IPR050756">
    <property type="entry name" value="CSN3"/>
</dbReference>
<reference evidence="3 4" key="1">
    <citation type="submission" date="2017-06" db="EMBL/GenBank/DDBJ databases">
        <title>Ant-infecting Ophiocordyceps genomes reveal a high diversity of potential behavioral manipulation genes and a possible major role for enterotoxins.</title>
        <authorList>
            <person name="De Bekker C."/>
            <person name="Evans H.C."/>
            <person name="Brachmann A."/>
            <person name="Hughes D.P."/>
        </authorList>
    </citation>
    <scope>NUCLEOTIDE SEQUENCE [LARGE SCALE GENOMIC DNA]</scope>
    <source>
        <strain evidence="3 4">Map16</strain>
    </source>
</reference>
<dbReference type="Proteomes" id="UP000226431">
    <property type="component" value="Unassembled WGS sequence"/>
</dbReference>
<feature type="domain" description="COP9 signalosome complex subunit 3 N-terminal helical repeats" evidence="2">
    <location>
        <begin position="109"/>
        <end position="241"/>
    </location>
</feature>
<accession>A0A2C5XZ51</accession>
<protein>
    <recommendedName>
        <fullName evidence="2">COP9 signalosome complex subunit 3 N-terminal helical repeats domain-containing protein</fullName>
    </recommendedName>
</protein>
<dbReference type="GO" id="GO:0008180">
    <property type="term" value="C:COP9 signalosome"/>
    <property type="evidence" value="ECO:0007669"/>
    <property type="project" value="TreeGrafter"/>
</dbReference>